<gene>
    <name evidence="1" type="ORF">FPZ44_25675</name>
</gene>
<dbReference type="AlphaFoldDB" id="A0A559IBV7"/>
<organism evidence="1 2">
    <name type="scientific">Paenibacillus agilis</name>
    <dbReference type="NCBI Taxonomy" id="3020863"/>
    <lineage>
        <taxon>Bacteria</taxon>
        <taxon>Bacillati</taxon>
        <taxon>Bacillota</taxon>
        <taxon>Bacilli</taxon>
        <taxon>Bacillales</taxon>
        <taxon>Paenibacillaceae</taxon>
        <taxon>Paenibacillus</taxon>
    </lineage>
</organism>
<proteinExistence type="predicted"/>
<dbReference type="InterPro" id="IPR020115">
    <property type="entry name" value="Fin"/>
</dbReference>
<comment type="caution">
    <text evidence="1">The sequence shown here is derived from an EMBL/GenBank/DDBJ whole genome shotgun (WGS) entry which is preliminary data.</text>
</comment>
<dbReference type="EMBL" id="VNJK01000009">
    <property type="protein sequence ID" value="TVX85149.1"/>
    <property type="molecule type" value="Genomic_DNA"/>
</dbReference>
<evidence type="ECO:0000313" key="2">
    <source>
        <dbReference type="Proteomes" id="UP000318102"/>
    </source>
</evidence>
<accession>A0A559IBV7</accession>
<reference evidence="1 2" key="1">
    <citation type="submission" date="2019-07" db="EMBL/GenBank/DDBJ databases">
        <authorList>
            <person name="Kim J."/>
        </authorList>
    </citation>
    <scope>NUCLEOTIDE SEQUENCE [LARGE SCALE GENOMIC DNA]</scope>
    <source>
        <strain evidence="1 2">N4</strain>
    </source>
</reference>
<dbReference type="GO" id="GO:0010468">
    <property type="term" value="P:regulation of gene expression"/>
    <property type="evidence" value="ECO:0007669"/>
    <property type="project" value="InterPro"/>
</dbReference>
<protein>
    <submittedName>
        <fullName evidence="1">Anti-sigma-F factor Fin family protein</fullName>
    </submittedName>
</protein>
<dbReference type="Proteomes" id="UP000318102">
    <property type="component" value="Unassembled WGS sequence"/>
</dbReference>
<evidence type="ECO:0000313" key="1">
    <source>
        <dbReference type="EMBL" id="TVX85149.1"/>
    </source>
</evidence>
<dbReference type="OrthoDB" id="2084556at2"/>
<dbReference type="Pfam" id="PF10955">
    <property type="entry name" value="Fin"/>
    <property type="match status" value="1"/>
</dbReference>
<dbReference type="RefSeq" id="WP_144995416.1">
    <property type="nucleotide sequence ID" value="NZ_VNJK01000009.1"/>
</dbReference>
<sequence length="76" mass="8827">MSVNYVCEHCHSLLGRLEAAIADDERLGFHQLTEEERRHYVQHQEDGNITVRMTCDLCQEAYTRHPELAFLASPLQ</sequence>
<keyword evidence="2" id="KW-1185">Reference proteome</keyword>
<name>A0A559IBV7_9BACL</name>